<dbReference type="Gene3D" id="3.30.70.270">
    <property type="match status" value="1"/>
</dbReference>
<reference evidence="1" key="1">
    <citation type="submission" date="2018-05" db="EMBL/GenBank/DDBJ databases">
        <title>Draft genome of Mucuna pruriens seed.</title>
        <authorList>
            <person name="Nnadi N.E."/>
            <person name="Vos R."/>
            <person name="Hasami M.H."/>
            <person name="Devisetty U.K."/>
            <person name="Aguiy J.C."/>
        </authorList>
    </citation>
    <scope>NUCLEOTIDE SEQUENCE [LARGE SCALE GENOMIC DNA]</scope>
    <source>
        <strain evidence="1">JCA_2017</strain>
    </source>
</reference>
<dbReference type="AlphaFoldDB" id="A0A371FYF5"/>
<organism evidence="1 2">
    <name type="scientific">Mucuna pruriens</name>
    <name type="common">Velvet bean</name>
    <name type="synonym">Dolichos pruriens</name>
    <dbReference type="NCBI Taxonomy" id="157652"/>
    <lineage>
        <taxon>Eukaryota</taxon>
        <taxon>Viridiplantae</taxon>
        <taxon>Streptophyta</taxon>
        <taxon>Embryophyta</taxon>
        <taxon>Tracheophyta</taxon>
        <taxon>Spermatophyta</taxon>
        <taxon>Magnoliopsida</taxon>
        <taxon>eudicotyledons</taxon>
        <taxon>Gunneridae</taxon>
        <taxon>Pentapetalae</taxon>
        <taxon>rosids</taxon>
        <taxon>fabids</taxon>
        <taxon>Fabales</taxon>
        <taxon>Fabaceae</taxon>
        <taxon>Papilionoideae</taxon>
        <taxon>50 kb inversion clade</taxon>
        <taxon>NPAAA clade</taxon>
        <taxon>indigoferoid/millettioid clade</taxon>
        <taxon>Phaseoleae</taxon>
        <taxon>Mucuna</taxon>
    </lineage>
</organism>
<proteinExistence type="predicted"/>
<dbReference type="PANTHER" id="PTHR24559:SF444">
    <property type="entry name" value="REVERSE TRANSCRIPTASE DOMAIN-CONTAINING PROTEIN"/>
    <property type="match status" value="1"/>
</dbReference>
<dbReference type="InterPro" id="IPR053134">
    <property type="entry name" value="RNA-dir_DNA_polymerase"/>
</dbReference>
<dbReference type="InterPro" id="IPR043502">
    <property type="entry name" value="DNA/RNA_pol_sf"/>
</dbReference>
<dbReference type="EMBL" id="QJKJ01007403">
    <property type="protein sequence ID" value="RDX83270.1"/>
    <property type="molecule type" value="Genomic_DNA"/>
</dbReference>
<dbReference type="InterPro" id="IPR043128">
    <property type="entry name" value="Rev_trsase/Diguanyl_cyclase"/>
</dbReference>
<dbReference type="PANTHER" id="PTHR24559">
    <property type="entry name" value="TRANSPOSON TY3-I GAG-POL POLYPROTEIN"/>
    <property type="match status" value="1"/>
</dbReference>
<comment type="caution">
    <text evidence="1">The sequence shown here is derived from an EMBL/GenBank/DDBJ whole genome shotgun (WGS) entry which is preliminary data.</text>
</comment>
<keyword evidence="2" id="KW-1185">Reference proteome</keyword>
<name>A0A371FYF5_MUCPR</name>
<protein>
    <submittedName>
        <fullName evidence="1">Enzymatic polyprotein</fullName>
    </submittedName>
</protein>
<dbReference type="Proteomes" id="UP000257109">
    <property type="component" value="Unassembled WGS sequence"/>
</dbReference>
<dbReference type="OrthoDB" id="1701144at2759"/>
<accession>A0A371FYF5</accession>
<evidence type="ECO:0000313" key="2">
    <source>
        <dbReference type="Proteomes" id="UP000257109"/>
    </source>
</evidence>
<evidence type="ECO:0000313" key="1">
    <source>
        <dbReference type="EMBL" id="RDX83270.1"/>
    </source>
</evidence>
<sequence>MVSPIMVCDHVVWIHECPMISMDHMNRIFHPFLDKFIIVFIDDILVYSHNNEEHLKAIRDLKGE</sequence>
<feature type="non-terminal residue" evidence="1">
    <location>
        <position position="1"/>
    </location>
</feature>
<gene>
    <name evidence="1" type="ORF">CR513_35835</name>
</gene>
<dbReference type="SUPFAM" id="SSF56672">
    <property type="entry name" value="DNA/RNA polymerases"/>
    <property type="match status" value="1"/>
</dbReference>